<reference evidence="8" key="1">
    <citation type="submission" date="2021-01" db="EMBL/GenBank/DDBJ databases">
        <title>Adiantum capillus-veneris genome.</title>
        <authorList>
            <person name="Fang Y."/>
            <person name="Liao Q."/>
        </authorList>
    </citation>
    <scope>NUCLEOTIDE SEQUENCE</scope>
    <source>
        <strain evidence="8">H3</strain>
        <tissue evidence="8">Leaf</tissue>
    </source>
</reference>
<dbReference type="InterPro" id="IPR015421">
    <property type="entry name" value="PyrdxlP-dep_Trfase_major"/>
</dbReference>
<dbReference type="SUPFAM" id="SSF53383">
    <property type="entry name" value="PLP-dependent transferases"/>
    <property type="match status" value="1"/>
</dbReference>
<evidence type="ECO:0000313" key="9">
    <source>
        <dbReference type="Proteomes" id="UP000886520"/>
    </source>
</evidence>
<dbReference type="InterPro" id="IPR015424">
    <property type="entry name" value="PyrdxlP-dep_Trfase"/>
</dbReference>
<accession>A0A9D4UEG2</accession>
<sequence>STFHSSAHLQLGFLLLGRRASSSTLHLRRGHPILSVASDAPLSSTPTMMDQQYVQLLQQQQQQQQQCPQQQALAKQQRRPRGWHAVEAPSSLLRTHNAIRDVLEALPPLQELTASNGKSVIALGQGDPSVFQYLKPPECAELALVDAIRSKKCNGYAHSAGSEECRRAVAEYYSKGLASDLTVDDVFITVGCTQAIEFCIAALATPGSNILLPRPGFPLYETFCSYMGVKVRYYDLLPEHNWEIDLGMLDMLTDRNTVAMIICNPSNPCGAVYNLEHLSKVVQKAAQLRLPIIADEIYGHIVFEGQKFCPVASLTVDVPILTAGGLSKRWMVPGWRLGWILVSDPFGVLRKGRVLEGLTKLAQLTVNTSTMVQAALPSILQNTPDEFYERSNVLLQEAAKLCCRRIQKIPGLECPSKPQGSMFIMVKINMSMFMELIDDIGFASALATEESVIVLPGIAFGTPNWMRIIFAAPPALLNEAWDRIEAFCDRHRSKC</sequence>
<evidence type="ECO:0000256" key="2">
    <source>
        <dbReference type="ARBA" id="ARBA00007441"/>
    </source>
</evidence>
<dbReference type="GO" id="GO:0006572">
    <property type="term" value="P:L-tyrosine catabolic process"/>
    <property type="evidence" value="ECO:0007669"/>
    <property type="project" value="TreeGrafter"/>
</dbReference>
<dbReference type="EMBL" id="JABFUD020000018">
    <property type="protein sequence ID" value="KAI5066469.1"/>
    <property type="molecule type" value="Genomic_DNA"/>
</dbReference>
<dbReference type="CDD" id="cd00609">
    <property type="entry name" value="AAT_like"/>
    <property type="match status" value="1"/>
</dbReference>
<keyword evidence="3" id="KW-0032">Aminotransferase</keyword>
<evidence type="ECO:0000256" key="1">
    <source>
        <dbReference type="ARBA" id="ARBA00001933"/>
    </source>
</evidence>
<keyword evidence="5" id="KW-0663">Pyridoxal phosphate</keyword>
<keyword evidence="9" id="KW-1185">Reference proteome</keyword>
<dbReference type="FunFam" id="3.40.640.10:FF:000048">
    <property type="entry name" value="tyrosine aminotransferase"/>
    <property type="match status" value="1"/>
</dbReference>
<dbReference type="Gene3D" id="3.40.640.10">
    <property type="entry name" value="Type I PLP-dependent aspartate aminotransferase-like (Major domain)"/>
    <property type="match status" value="1"/>
</dbReference>
<dbReference type="Proteomes" id="UP000886520">
    <property type="component" value="Chromosome 18"/>
</dbReference>
<dbReference type="AlphaFoldDB" id="A0A9D4UEG2"/>
<evidence type="ECO:0000256" key="3">
    <source>
        <dbReference type="ARBA" id="ARBA00022576"/>
    </source>
</evidence>
<dbReference type="GO" id="GO:0030170">
    <property type="term" value="F:pyridoxal phosphate binding"/>
    <property type="evidence" value="ECO:0007669"/>
    <property type="project" value="InterPro"/>
</dbReference>
<dbReference type="InterPro" id="IPR005958">
    <property type="entry name" value="TyrNic_aminoTrfase"/>
</dbReference>
<feature type="domain" description="Aminotransferase class I/classII large" evidence="7">
    <location>
        <begin position="119"/>
        <end position="484"/>
    </location>
</feature>
<protein>
    <recommendedName>
        <fullName evidence="7">Aminotransferase class I/classII large domain-containing protein</fullName>
    </recommendedName>
</protein>
<keyword evidence="4" id="KW-0808">Transferase</keyword>
<evidence type="ECO:0000256" key="6">
    <source>
        <dbReference type="PIRSR" id="PIRSR000517-1"/>
    </source>
</evidence>
<evidence type="ECO:0000256" key="4">
    <source>
        <dbReference type="ARBA" id="ARBA00022679"/>
    </source>
</evidence>
<dbReference type="InterPro" id="IPR004839">
    <property type="entry name" value="Aminotransferase_I/II_large"/>
</dbReference>
<feature type="modified residue" description="N6-(pyridoxal phosphate)lysine" evidence="6">
    <location>
        <position position="328"/>
    </location>
</feature>
<name>A0A9D4UEG2_ADICA</name>
<dbReference type="Gene3D" id="3.90.1150.10">
    <property type="entry name" value="Aspartate Aminotransferase, domain 1"/>
    <property type="match status" value="1"/>
</dbReference>
<feature type="non-terminal residue" evidence="8">
    <location>
        <position position="1"/>
    </location>
</feature>
<dbReference type="NCBIfam" id="TIGR01265">
    <property type="entry name" value="tyr_nico_aTase"/>
    <property type="match status" value="1"/>
</dbReference>
<organism evidence="8 9">
    <name type="scientific">Adiantum capillus-veneris</name>
    <name type="common">Maidenhair fern</name>
    <dbReference type="NCBI Taxonomy" id="13818"/>
    <lineage>
        <taxon>Eukaryota</taxon>
        <taxon>Viridiplantae</taxon>
        <taxon>Streptophyta</taxon>
        <taxon>Embryophyta</taxon>
        <taxon>Tracheophyta</taxon>
        <taxon>Polypodiopsida</taxon>
        <taxon>Polypodiidae</taxon>
        <taxon>Polypodiales</taxon>
        <taxon>Pteridineae</taxon>
        <taxon>Pteridaceae</taxon>
        <taxon>Vittarioideae</taxon>
        <taxon>Adiantum</taxon>
    </lineage>
</organism>
<dbReference type="PANTHER" id="PTHR45744:SF2">
    <property type="entry name" value="TYROSINE AMINOTRANSFERASE"/>
    <property type="match status" value="1"/>
</dbReference>
<dbReference type="OrthoDB" id="7042322at2759"/>
<evidence type="ECO:0000256" key="5">
    <source>
        <dbReference type="ARBA" id="ARBA00022898"/>
    </source>
</evidence>
<dbReference type="InterPro" id="IPR015422">
    <property type="entry name" value="PyrdxlP-dep_Trfase_small"/>
</dbReference>
<dbReference type="PANTHER" id="PTHR45744">
    <property type="entry name" value="TYROSINE AMINOTRANSFERASE"/>
    <property type="match status" value="1"/>
</dbReference>
<evidence type="ECO:0000259" key="7">
    <source>
        <dbReference type="Pfam" id="PF00155"/>
    </source>
</evidence>
<proteinExistence type="inferred from homology"/>
<gene>
    <name evidence="8" type="ORF">GOP47_0019093</name>
</gene>
<comment type="similarity">
    <text evidence="2">Belongs to the class-I pyridoxal-phosphate-dependent aminotransferase family.</text>
</comment>
<evidence type="ECO:0000313" key="8">
    <source>
        <dbReference type="EMBL" id="KAI5066469.1"/>
    </source>
</evidence>
<dbReference type="GO" id="GO:0004838">
    <property type="term" value="F:L-tyrosine-2-oxoglutarate transaminase activity"/>
    <property type="evidence" value="ECO:0007669"/>
    <property type="project" value="TreeGrafter"/>
</dbReference>
<dbReference type="Pfam" id="PF00155">
    <property type="entry name" value="Aminotran_1_2"/>
    <property type="match status" value="1"/>
</dbReference>
<comment type="caution">
    <text evidence="8">The sequence shown here is derived from an EMBL/GenBank/DDBJ whole genome shotgun (WGS) entry which is preliminary data.</text>
</comment>
<dbReference type="PIRSF" id="PIRSF000517">
    <property type="entry name" value="Tyr_transaminase"/>
    <property type="match status" value="1"/>
</dbReference>
<comment type="cofactor">
    <cofactor evidence="1 6">
        <name>pyridoxal 5'-phosphate</name>
        <dbReference type="ChEBI" id="CHEBI:597326"/>
    </cofactor>
</comment>